<dbReference type="PANTHER" id="PTHR40572">
    <property type="entry name" value="PROTEIN BAX"/>
    <property type="match status" value="1"/>
</dbReference>
<gene>
    <name evidence="3" type="ORF">SAMN02745752_00401</name>
</gene>
<proteinExistence type="predicted"/>
<dbReference type="GO" id="GO:0004040">
    <property type="term" value="F:amidase activity"/>
    <property type="evidence" value="ECO:0007669"/>
    <property type="project" value="InterPro"/>
</dbReference>
<keyword evidence="1" id="KW-1133">Transmembrane helix</keyword>
<dbReference type="PANTHER" id="PTHR40572:SF1">
    <property type="entry name" value="PROTEIN BAX"/>
    <property type="match status" value="1"/>
</dbReference>
<keyword evidence="1" id="KW-0472">Membrane</keyword>
<protein>
    <submittedName>
        <fullName evidence="3">Bax protein</fullName>
    </submittedName>
</protein>
<organism evidence="3 4">
    <name type="scientific">Marinospirillum alkaliphilum DSM 21637</name>
    <dbReference type="NCBI Taxonomy" id="1122209"/>
    <lineage>
        <taxon>Bacteria</taxon>
        <taxon>Pseudomonadati</taxon>
        <taxon>Pseudomonadota</taxon>
        <taxon>Gammaproteobacteria</taxon>
        <taxon>Oceanospirillales</taxon>
        <taxon>Oceanospirillaceae</taxon>
        <taxon>Marinospirillum</taxon>
    </lineage>
</organism>
<dbReference type="Gene3D" id="1.10.530.10">
    <property type="match status" value="1"/>
</dbReference>
<dbReference type="STRING" id="1122209.SAMN02745752_00401"/>
<evidence type="ECO:0000259" key="2">
    <source>
        <dbReference type="Pfam" id="PF01832"/>
    </source>
</evidence>
<reference evidence="3 4" key="1">
    <citation type="submission" date="2016-11" db="EMBL/GenBank/DDBJ databases">
        <authorList>
            <person name="Jaros S."/>
            <person name="Januszkiewicz K."/>
            <person name="Wedrychowicz H."/>
        </authorList>
    </citation>
    <scope>NUCLEOTIDE SEQUENCE [LARGE SCALE GENOMIC DNA]</scope>
    <source>
        <strain evidence="3 4">DSM 21637</strain>
    </source>
</reference>
<dbReference type="Pfam" id="PF01832">
    <property type="entry name" value="Glucosaminidase"/>
    <property type="match status" value="1"/>
</dbReference>
<evidence type="ECO:0000256" key="1">
    <source>
        <dbReference type="SAM" id="Phobius"/>
    </source>
</evidence>
<feature type="domain" description="Mannosyl-glycoprotein endo-beta-N-acetylglucosamidase-like" evidence="2">
    <location>
        <begin position="140"/>
        <end position="266"/>
    </location>
</feature>
<dbReference type="OrthoDB" id="9788155at2"/>
<dbReference type="Proteomes" id="UP000182350">
    <property type="component" value="Unassembled WGS sequence"/>
</dbReference>
<name>A0A1K1U0N8_9GAMM</name>
<dbReference type="InterPro" id="IPR053195">
    <property type="entry name" value="Bax-like"/>
</dbReference>
<dbReference type="AlphaFoldDB" id="A0A1K1U0N8"/>
<keyword evidence="1" id="KW-0812">Transmembrane</keyword>
<evidence type="ECO:0000313" key="4">
    <source>
        <dbReference type="Proteomes" id="UP000182350"/>
    </source>
</evidence>
<accession>A0A1K1U0N8</accession>
<sequence length="286" mass="32642">MQVPVTEKPTIAVPRIFPLLILLSLLVALGALVNEWLSPRPQLKPFDLVIADPLKQMPDYSHITHVPWRKEAFFNVLLPLVVYENQRIAWQREQLLAAKALLDSGQELVTKDEKLVADIARYYGLQWPLTENEWLTLLRRADQVPLDLVLMQAANESAWGTSRFAQEGNNLFGQWCFSVGCGLVPERRVPGMNHEVRRFETVLDSVQAYMRNINTHRAYRQLRLIRQNLRESGIEATGVDLAPGLISYSERRQAYVDEVISMINSNLAFIDQALQLLLEEEVSATP</sequence>
<dbReference type="InterPro" id="IPR002901">
    <property type="entry name" value="MGlyc_endo_b_GlcNAc-like_dom"/>
</dbReference>
<feature type="transmembrane region" description="Helical" evidence="1">
    <location>
        <begin position="16"/>
        <end position="37"/>
    </location>
</feature>
<keyword evidence="4" id="KW-1185">Reference proteome</keyword>
<evidence type="ECO:0000313" key="3">
    <source>
        <dbReference type="EMBL" id="SFX06529.1"/>
    </source>
</evidence>
<dbReference type="EMBL" id="FPJW01000001">
    <property type="protein sequence ID" value="SFX06529.1"/>
    <property type="molecule type" value="Genomic_DNA"/>
</dbReference>
<dbReference type="RefSeq" id="WP_072324627.1">
    <property type="nucleotide sequence ID" value="NZ_FPJW01000001.1"/>
</dbReference>